<evidence type="ECO:0000259" key="2">
    <source>
        <dbReference type="Pfam" id="PF01757"/>
    </source>
</evidence>
<evidence type="ECO:0000256" key="1">
    <source>
        <dbReference type="SAM" id="Phobius"/>
    </source>
</evidence>
<feature type="transmembrane region" description="Helical" evidence="1">
    <location>
        <begin position="35"/>
        <end position="53"/>
    </location>
</feature>
<feature type="transmembrane region" description="Helical" evidence="1">
    <location>
        <begin position="311"/>
        <end position="331"/>
    </location>
</feature>
<organism evidence="4 5">
    <name type="scientific">Acinetobacter towneri</name>
    <dbReference type="NCBI Taxonomy" id="202956"/>
    <lineage>
        <taxon>Bacteria</taxon>
        <taxon>Pseudomonadati</taxon>
        <taxon>Pseudomonadota</taxon>
        <taxon>Gammaproteobacteria</taxon>
        <taxon>Moraxellales</taxon>
        <taxon>Moraxellaceae</taxon>
        <taxon>Acinetobacter</taxon>
    </lineage>
</organism>
<proteinExistence type="predicted"/>
<sequence>MSIRYNADVDGLRAIAVLFVIFNHLNISLFQGGFIGVDIFFVISGYLITSIMYKEMRENRFSLGHFYKKRVIRLAPAFFTMLVAVSIISSLLMLPHELISYFESVLYSTFLMANVYMRKEVGGYFSTSVEEVPLLHLWSLGIEEQFYLFWPLLLLFLIKKINGKWLIWIVISLIMLSVFYAEQQILKNAGKAYYKMPVRACEMFLGALICFLPKIKLKEIFIQIGIYSGVLCLFATAMLFNQQTKFPGLNALVPCLATALIIYLSQIADKKSFIMGNSYSIWLGKISYPMYLWHWPLIVFCNIYLIEKDPIIQILILVATICLAYLTYRYIELPAKSWMVWSNKRVILIGFLLPSVGLSAIAGIVKYTSGFPQRFNEHVNTQVAALQSAAHVVRKDCHDFPKNKAILPDSSLCVLGNGNREKIDFILLGDSHANSLVGAVDFWAKDLNLRGYDPTQSTTLYLPSVELFERKADHEYVLQSQFKTRNDSLTLLLQDNYYSIAIVSGYFSTYLTDKVKLIDGTGRANNQVFEDGMVRALDNISKASDRVILILDVPELNKVKANCDVRVKSLDLTRNCVISVDDIKLRDRQYLEIIDRLKIKFPKLEIVNLNTLLCDQISCNTSLNNIPLYRDKDNNHLSYFGAKELGKEYLEIRENPLK</sequence>
<evidence type="ECO:0000313" key="4">
    <source>
        <dbReference type="EMBL" id="OFE44480.1"/>
    </source>
</evidence>
<feature type="transmembrane region" description="Helical" evidence="1">
    <location>
        <begin position="74"/>
        <end position="94"/>
    </location>
</feature>
<dbReference type="InterPro" id="IPR050879">
    <property type="entry name" value="Acyltransferase_3"/>
</dbReference>
<keyword evidence="1" id="KW-0472">Membrane</keyword>
<keyword evidence="1" id="KW-1133">Transmembrane helix</keyword>
<feature type="transmembrane region" description="Helical" evidence="1">
    <location>
        <begin position="135"/>
        <end position="158"/>
    </location>
</feature>
<dbReference type="EMBL" id="MKQS01000002">
    <property type="protein sequence ID" value="OFE44480.1"/>
    <property type="molecule type" value="Genomic_DNA"/>
</dbReference>
<dbReference type="RefSeq" id="WP_070152724.1">
    <property type="nucleotide sequence ID" value="NZ_MKQS01000002.1"/>
</dbReference>
<feature type="transmembrane region" description="Helical" evidence="1">
    <location>
        <begin position="346"/>
        <end position="365"/>
    </location>
</feature>
<dbReference type="Pfam" id="PF19040">
    <property type="entry name" value="SGNH"/>
    <property type="match status" value="1"/>
</dbReference>
<feature type="domain" description="SGNH" evidence="3">
    <location>
        <begin position="405"/>
        <end position="650"/>
    </location>
</feature>
<accession>A0A1E8E4C2</accession>
<dbReference type="GO" id="GO:0009103">
    <property type="term" value="P:lipopolysaccharide biosynthetic process"/>
    <property type="evidence" value="ECO:0007669"/>
    <property type="project" value="TreeGrafter"/>
</dbReference>
<dbReference type="AlphaFoldDB" id="A0A1E8E4C2"/>
<dbReference type="PANTHER" id="PTHR23028">
    <property type="entry name" value="ACETYLTRANSFERASE"/>
    <property type="match status" value="1"/>
</dbReference>
<dbReference type="GO" id="GO:0016020">
    <property type="term" value="C:membrane"/>
    <property type="evidence" value="ECO:0007669"/>
    <property type="project" value="TreeGrafter"/>
</dbReference>
<feature type="transmembrane region" description="Helical" evidence="1">
    <location>
        <begin position="220"/>
        <end position="240"/>
    </location>
</feature>
<evidence type="ECO:0000313" key="5">
    <source>
        <dbReference type="Proteomes" id="UP000186931"/>
    </source>
</evidence>
<dbReference type="GO" id="GO:0016747">
    <property type="term" value="F:acyltransferase activity, transferring groups other than amino-acyl groups"/>
    <property type="evidence" value="ECO:0007669"/>
    <property type="project" value="InterPro"/>
</dbReference>
<name>A0A1E8E4C2_9GAMM</name>
<feature type="transmembrane region" description="Helical" evidence="1">
    <location>
        <begin position="165"/>
        <end position="181"/>
    </location>
</feature>
<comment type="caution">
    <text evidence="4">The sequence shown here is derived from an EMBL/GenBank/DDBJ whole genome shotgun (WGS) entry which is preliminary data.</text>
</comment>
<evidence type="ECO:0008006" key="6">
    <source>
        <dbReference type="Google" id="ProtNLM"/>
    </source>
</evidence>
<gene>
    <name evidence="4" type="ORF">BJN41_08055</name>
</gene>
<feature type="domain" description="Acyltransferase 3" evidence="2">
    <location>
        <begin position="7"/>
        <end position="329"/>
    </location>
</feature>
<feature type="transmembrane region" description="Helical" evidence="1">
    <location>
        <begin position="246"/>
        <end position="265"/>
    </location>
</feature>
<protein>
    <recommendedName>
        <fullName evidence="6">Acyltransferase</fullName>
    </recommendedName>
</protein>
<dbReference type="STRING" id="202956.BJN41_08055"/>
<dbReference type="PANTHER" id="PTHR23028:SF53">
    <property type="entry name" value="ACYL_TRANSF_3 DOMAIN-CONTAINING PROTEIN"/>
    <property type="match status" value="1"/>
</dbReference>
<dbReference type="Proteomes" id="UP000186931">
    <property type="component" value="Unassembled WGS sequence"/>
</dbReference>
<dbReference type="InterPro" id="IPR002656">
    <property type="entry name" value="Acyl_transf_3_dom"/>
</dbReference>
<evidence type="ECO:0000259" key="3">
    <source>
        <dbReference type="Pfam" id="PF19040"/>
    </source>
</evidence>
<keyword evidence="1" id="KW-0812">Transmembrane</keyword>
<dbReference type="Pfam" id="PF01757">
    <property type="entry name" value="Acyl_transf_3"/>
    <property type="match status" value="1"/>
</dbReference>
<reference evidence="4 5" key="1">
    <citation type="submission" date="2016-10" db="EMBL/GenBank/DDBJ databases">
        <title>Genome of airborne Acinetobacter sp. 5-2Ac02 in the hospital environment: Species near to Acinetobacter towneri.</title>
        <authorList>
            <person name="Barbosa B."/>
            <person name="Fernandez-Garcia L."/>
            <person name="Gato E."/>
            <person name="Leao R."/>
            <person name="Albano R."/>
            <person name="Fernandez B."/>
            <person name="Fernandez-Cuenca F."/>
            <person name="Marques E."/>
            <person name="Tomas M."/>
        </authorList>
    </citation>
    <scope>NUCLEOTIDE SEQUENCE [LARGE SCALE GENOMIC DNA]</scope>
    <source>
        <strain evidence="4 5">5-2Ac02</strain>
    </source>
</reference>
<dbReference type="InterPro" id="IPR043968">
    <property type="entry name" value="SGNH"/>
</dbReference>